<dbReference type="PANTHER" id="PTHR32166:SF74">
    <property type="entry name" value="OS05G0256350 PROTEIN"/>
    <property type="match status" value="1"/>
</dbReference>
<evidence type="ECO:0000256" key="2">
    <source>
        <dbReference type="SAM" id="MobiDB-lite"/>
    </source>
</evidence>
<name>A0A811QZI4_9POAL</name>
<dbReference type="EMBL" id="CAJGYO010000012">
    <property type="protein sequence ID" value="CAD6262614.1"/>
    <property type="molecule type" value="Genomic_DNA"/>
</dbReference>
<protein>
    <recommendedName>
        <fullName evidence="7">HAT transposon superfamily protein</fullName>
    </recommendedName>
</protein>
<feature type="compositionally biased region" description="Low complexity" evidence="2">
    <location>
        <begin position="68"/>
        <end position="89"/>
    </location>
</feature>
<dbReference type="Pfam" id="PF05699">
    <property type="entry name" value="Dimer_Tnp_hAT"/>
    <property type="match status" value="1"/>
</dbReference>
<dbReference type="InterPro" id="IPR008906">
    <property type="entry name" value="HATC_C_dom"/>
</dbReference>
<dbReference type="GO" id="GO:0046983">
    <property type="term" value="F:protein dimerization activity"/>
    <property type="evidence" value="ECO:0007669"/>
    <property type="project" value="InterPro"/>
</dbReference>
<evidence type="ECO:0000259" key="4">
    <source>
        <dbReference type="Pfam" id="PF05699"/>
    </source>
</evidence>
<evidence type="ECO:0008006" key="7">
    <source>
        <dbReference type="Google" id="ProtNLM"/>
    </source>
</evidence>
<evidence type="ECO:0000256" key="1">
    <source>
        <dbReference type="SAM" id="Coils"/>
    </source>
</evidence>
<keyword evidence="6" id="KW-1185">Reference proteome</keyword>
<sequence>MAPRASARAQSSRRGKKPRAAALEKDKGEKGRESRTRLDLDLRREAGPAGCAARLEADPAGEPPPRLARPAGDAAPRRSPSSSTSSSPRVVLLPVGKQVPPAALLAWKQIPLASLLPAWQDPPATLLPVDLLPPRRARPRGSCSSSPVSSPSSPEAPPRRSPPKGQSETASGTEGATVLRRNSDDVGWEYGVLVDPNNKDKVKCILCDKQMFGGVYRLKQHIAQEGKNVKKCQGTKTTKEKLLEAQEKCKKALDEAKRKREEKIVRELELIEEVHVSRVLGSEEVTCVGSSEPHKLGPMDKWTKAIDPTATKSKSLTQQKLNKELWKEKLHEFKQMCEAIEQFRPGIEPPTMFDLRGRLLEEEYARTKSLLQEREAEKLKNGYSIMIDAWSDKKRRSIMNVCTNCVDGTDFISSKEMSDVSHTSEVIFELVDKAIEDIGPNDVVQVVTDNASNNMGAKKLLHEKRPQIFWTSCATYTINLMLQGIGNMPRFKKVIDQAKAFTIFVYGHTRTLKCMRYFTEGKEIVRPGVTRCEPSMGFVYGELLKAKRQVKEALGNNESRFKDVIAAVDKKMAGRLDSPLHLTAYLLNPHYNYADPSIFDAPKMTEGFISCVETFYCHDEDMQEQAVNIELQKYQNRGGPFSKKLARTFENFDYNPASWWRLYGTETPALQKMATKILSLTTSSSGRERTWSGFDGVHTKKRNRLTTDRLNKLVYIQFNNRLINKRAKIKSKKITDVLLSSDTTEAQGFLQENGDDCALVVFRDEEELMEGTGIPWSVLRDAMGAEELELRKSARVRELYEEEFESEEEEFDEDEDDYVMDEPY</sequence>
<dbReference type="AlphaFoldDB" id="A0A811QZI4"/>
<dbReference type="SUPFAM" id="SSF53098">
    <property type="entry name" value="Ribonuclease H-like"/>
    <property type="match status" value="1"/>
</dbReference>
<feature type="compositionally biased region" description="Polar residues" evidence="2">
    <location>
        <begin position="164"/>
        <end position="174"/>
    </location>
</feature>
<accession>A0A811QZI4</accession>
<feature type="domain" description="DUF659" evidence="3">
    <location>
        <begin position="350"/>
        <end position="500"/>
    </location>
</feature>
<gene>
    <name evidence="5" type="ORF">NCGR_LOCUS45952</name>
</gene>
<dbReference type="PANTHER" id="PTHR32166">
    <property type="entry name" value="OSJNBA0013A04.12 PROTEIN"/>
    <property type="match status" value="1"/>
</dbReference>
<evidence type="ECO:0000313" key="5">
    <source>
        <dbReference type="EMBL" id="CAD6262614.1"/>
    </source>
</evidence>
<feature type="region of interest" description="Disordered" evidence="2">
    <location>
        <begin position="802"/>
        <end position="824"/>
    </location>
</feature>
<feature type="compositionally biased region" description="Low complexity" evidence="2">
    <location>
        <begin position="140"/>
        <end position="153"/>
    </location>
</feature>
<reference evidence="5" key="1">
    <citation type="submission" date="2020-10" db="EMBL/GenBank/DDBJ databases">
        <authorList>
            <person name="Han B."/>
            <person name="Lu T."/>
            <person name="Zhao Q."/>
            <person name="Huang X."/>
            <person name="Zhao Y."/>
        </authorList>
    </citation>
    <scope>NUCLEOTIDE SEQUENCE</scope>
</reference>
<dbReference type="Pfam" id="PF04937">
    <property type="entry name" value="DUF659"/>
    <property type="match status" value="1"/>
</dbReference>
<dbReference type="OrthoDB" id="641895at2759"/>
<keyword evidence="1" id="KW-0175">Coiled coil</keyword>
<feature type="region of interest" description="Disordered" evidence="2">
    <location>
        <begin position="1"/>
        <end position="89"/>
    </location>
</feature>
<proteinExistence type="predicted"/>
<feature type="domain" description="HAT C-terminal dimerisation" evidence="4">
    <location>
        <begin position="652"/>
        <end position="719"/>
    </location>
</feature>
<organism evidence="5 6">
    <name type="scientific">Miscanthus lutarioriparius</name>
    <dbReference type="NCBI Taxonomy" id="422564"/>
    <lineage>
        <taxon>Eukaryota</taxon>
        <taxon>Viridiplantae</taxon>
        <taxon>Streptophyta</taxon>
        <taxon>Embryophyta</taxon>
        <taxon>Tracheophyta</taxon>
        <taxon>Spermatophyta</taxon>
        <taxon>Magnoliopsida</taxon>
        <taxon>Liliopsida</taxon>
        <taxon>Poales</taxon>
        <taxon>Poaceae</taxon>
        <taxon>PACMAD clade</taxon>
        <taxon>Panicoideae</taxon>
        <taxon>Andropogonodae</taxon>
        <taxon>Andropogoneae</taxon>
        <taxon>Saccharinae</taxon>
        <taxon>Miscanthus</taxon>
    </lineage>
</organism>
<comment type="caution">
    <text evidence="5">The sequence shown here is derived from an EMBL/GenBank/DDBJ whole genome shotgun (WGS) entry which is preliminary data.</text>
</comment>
<feature type="region of interest" description="Disordered" evidence="2">
    <location>
        <begin position="130"/>
        <end position="180"/>
    </location>
</feature>
<dbReference type="InterPro" id="IPR012337">
    <property type="entry name" value="RNaseH-like_sf"/>
</dbReference>
<evidence type="ECO:0000259" key="3">
    <source>
        <dbReference type="Pfam" id="PF04937"/>
    </source>
</evidence>
<dbReference type="InterPro" id="IPR007021">
    <property type="entry name" value="DUF659"/>
</dbReference>
<feature type="compositionally biased region" description="Low complexity" evidence="2">
    <location>
        <begin position="1"/>
        <end position="10"/>
    </location>
</feature>
<feature type="coiled-coil region" evidence="1">
    <location>
        <begin position="235"/>
        <end position="262"/>
    </location>
</feature>
<feature type="compositionally biased region" description="Basic and acidic residues" evidence="2">
    <location>
        <begin position="22"/>
        <end position="46"/>
    </location>
</feature>
<evidence type="ECO:0000313" key="6">
    <source>
        <dbReference type="Proteomes" id="UP000604825"/>
    </source>
</evidence>
<dbReference type="Proteomes" id="UP000604825">
    <property type="component" value="Unassembled WGS sequence"/>
</dbReference>